<dbReference type="SMART" id="SM00387">
    <property type="entry name" value="HATPase_c"/>
    <property type="match status" value="1"/>
</dbReference>
<evidence type="ECO:0000256" key="1">
    <source>
        <dbReference type="ARBA" id="ARBA00000085"/>
    </source>
</evidence>
<dbReference type="InterPro" id="IPR003594">
    <property type="entry name" value="HATPase_dom"/>
</dbReference>
<dbReference type="InterPro" id="IPR004358">
    <property type="entry name" value="Sig_transdc_His_kin-like_C"/>
</dbReference>
<name>A0A1I2GGL0_9BACT</name>
<accession>A0A1I2GGL0</accession>
<keyword evidence="12" id="KW-1185">Reference proteome</keyword>
<proteinExistence type="predicted"/>
<keyword evidence="7" id="KW-0067">ATP-binding</keyword>
<dbReference type="InterPro" id="IPR005467">
    <property type="entry name" value="His_kinase_dom"/>
</dbReference>
<feature type="transmembrane region" description="Helical" evidence="9">
    <location>
        <begin position="41"/>
        <end position="62"/>
    </location>
</feature>
<dbReference type="GO" id="GO:0005524">
    <property type="term" value="F:ATP binding"/>
    <property type="evidence" value="ECO:0007669"/>
    <property type="project" value="UniProtKB-KW"/>
</dbReference>
<gene>
    <name evidence="11" type="ORF">SAMN02745121_07271</name>
</gene>
<dbReference type="SMART" id="SM00388">
    <property type="entry name" value="HisKA"/>
    <property type="match status" value="1"/>
</dbReference>
<keyword evidence="5" id="KW-0547">Nucleotide-binding</keyword>
<protein>
    <recommendedName>
        <fullName evidence="2">histidine kinase</fullName>
        <ecNumber evidence="2">2.7.13.3</ecNumber>
    </recommendedName>
</protein>
<dbReference type="EC" id="2.7.13.3" evidence="2"/>
<dbReference type="SUPFAM" id="SSF47384">
    <property type="entry name" value="Homodimeric domain of signal transducing histidine kinase"/>
    <property type="match status" value="1"/>
</dbReference>
<organism evidence="11 12">
    <name type="scientific">Nannocystis exedens</name>
    <dbReference type="NCBI Taxonomy" id="54"/>
    <lineage>
        <taxon>Bacteria</taxon>
        <taxon>Pseudomonadati</taxon>
        <taxon>Myxococcota</taxon>
        <taxon>Polyangia</taxon>
        <taxon>Nannocystales</taxon>
        <taxon>Nannocystaceae</taxon>
        <taxon>Nannocystis</taxon>
    </lineage>
</organism>
<evidence type="ECO:0000256" key="6">
    <source>
        <dbReference type="ARBA" id="ARBA00022777"/>
    </source>
</evidence>
<evidence type="ECO:0000259" key="10">
    <source>
        <dbReference type="PROSITE" id="PS50109"/>
    </source>
</evidence>
<dbReference type="SUPFAM" id="SSF55874">
    <property type="entry name" value="ATPase domain of HSP90 chaperone/DNA topoisomerase II/histidine kinase"/>
    <property type="match status" value="1"/>
</dbReference>
<feature type="transmembrane region" description="Helical" evidence="9">
    <location>
        <begin position="201"/>
        <end position="231"/>
    </location>
</feature>
<dbReference type="EMBL" id="FOMX01000032">
    <property type="protein sequence ID" value="SFF16333.1"/>
    <property type="molecule type" value="Genomic_DNA"/>
</dbReference>
<dbReference type="CDD" id="cd00082">
    <property type="entry name" value="HisKA"/>
    <property type="match status" value="1"/>
</dbReference>
<dbReference type="PANTHER" id="PTHR43065">
    <property type="entry name" value="SENSOR HISTIDINE KINASE"/>
    <property type="match status" value="1"/>
</dbReference>
<dbReference type="PROSITE" id="PS50109">
    <property type="entry name" value="HIS_KIN"/>
    <property type="match status" value="1"/>
</dbReference>
<dbReference type="PANTHER" id="PTHR43065:SF10">
    <property type="entry name" value="PEROXIDE STRESS-ACTIVATED HISTIDINE KINASE MAK3"/>
    <property type="match status" value="1"/>
</dbReference>
<dbReference type="InterPro" id="IPR036097">
    <property type="entry name" value="HisK_dim/P_sf"/>
</dbReference>
<keyword evidence="3" id="KW-0597">Phosphoprotein</keyword>
<evidence type="ECO:0000313" key="12">
    <source>
        <dbReference type="Proteomes" id="UP000199400"/>
    </source>
</evidence>
<evidence type="ECO:0000256" key="5">
    <source>
        <dbReference type="ARBA" id="ARBA00022741"/>
    </source>
</evidence>
<evidence type="ECO:0000256" key="3">
    <source>
        <dbReference type="ARBA" id="ARBA00022553"/>
    </source>
</evidence>
<dbReference type="InterPro" id="IPR029016">
    <property type="entry name" value="GAF-like_dom_sf"/>
</dbReference>
<keyword evidence="9" id="KW-1133">Transmembrane helix</keyword>
<dbReference type="SUPFAM" id="SSF55781">
    <property type="entry name" value="GAF domain-like"/>
    <property type="match status" value="1"/>
</dbReference>
<dbReference type="Pfam" id="PF01590">
    <property type="entry name" value="GAF"/>
    <property type="match status" value="1"/>
</dbReference>
<comment type="catalytic activity">
    <reaction evidence="1">
        <text>ATP + protein L-histidine = ADP + protein N-phospho-L-histidine.</text>
        <dbReference type="EC" id="2.7.13.3"/>
    </reaction>
</comment>
<feature type="transmembrane region" description="Helical" evidence="9">
    <location>
        <begin position="251"/>
        <end position="274"/>
    </location>
</feature>
<keyword evidence="8" id="KW-0902">Two-component regulatory system</keyword>
<evidence type="ECO:0000256" key="7">
    <source>
        <dbReference type="ARBA" id="ARBA00022840"/>
    </source>
</evidence>
<dbReference type="InterPro" id="IPR036890">
    <property type="entry name" value="HATPase_C_sf"/>
</dbReference>
<keyword evidence="4" id="KW-0808">Transferase</keyword>
<reference evidence="12" key="1">
    <citation type="submission" date="2016-10" db="EMBL/GenBank/DDBJ databases">
        <authorList>
            <person name="Varghese N."/>
            <person name="Submissions S."/>
        </authorList>
    </citation>
    <scope>NUCLEOTIDE SEQUENCE [LARGE SCALE GENOMIC DNA]</scope>
    <source>
        <strain evidence="12">ATCC 25963</strain>
    </source>
</reference>
<dbReference type="STRING" id="54.SAMN02745121_07271"/>
<dbReference type="InterPro" id="IPR003661">
    <property type="entry name" value="HisK_dim/P_dom"/>
</dbReference>
<evidence type="ECO:0000313" key="11">
    <source>
        <dbReference type="EMBL" id="SFF16333.1"/>
    </source>
</evidence>
<dbReference type="InterPro" id="IPR003018">
    <property type="entry name" value="GAF"/>
</dbReference>
<dbReference type="Proteomes" id="UP000199400">
    <property type="component" value="Unassembled WGS sequence"/>
</dbReference>
<keyword evidence="6" id="KW-0418">Kinase</keyword>
<dbReference type="SMART" id="SM00065">
    <property type="entry name" value="GAF"/>
    <property type="match status" value="1"/>
</dbReference>
<keyword evidence="9" id="KW-0812">Transmembrane</keyword>
<feature type="transmembrane region" description="Helical" evidence="9">
    <location>
        <begin position="137"/>
        <end position="155"/>
    </location>
</feature>
<dbReference type="PRINTS" id="PR00344">
    <property type="entry name" value="BCTRLSENSOR"/>
</dbReference>
<dbReference type="Pfam" id="PF02518">
    <property type="entry name" value="HATPase_c"/>
    <property type="match status" value="1"/>
</dbReference>
<sequence>MIRAASAAIRRRLRQGRESPFHRLASRARCYHLRRVSGSNLYASLSSLLAAAVAAAIGISVYLRDRSRLQFSRFFAFCLSLCLFHLARFFAGLPSLPRSQWVADTLSLLLPLMADRFLSGFFPAAGPAPGRNPLQGPLLGVLLVLQVIALVFPQLADEPWWVVVDISIMTYVVGGLFFAVMRMWRAARAAEGTAAGPRLRYLFYAALIALALGQPGIPVIGPIATAVYLYFMAQTLTRERLLDLPEILARIASMTLLVITVTAVYAALVLWVPWTFAGEPMLLVFNTLLASFAVLVLIDPLRTELDRRLESWLFHDRTILRALLDRLRRRLVNLIDPDEMVRVVMNTLRGSERVTRASLFLLDRQGSALRLRGHTGAPTPPSSLDLATRRPLLERMRQSGPLLRDVLERQRERANNELKAELDECLDTFAEVGASLALPIRGLAGEQLEGGPPRLHLLGVLFVDDERLLEPFSREEVELFEGVVAQAAVMIENSTVYEQRKERDRLAALGEMAAGLAHEIRNPLGAIKGAVQVVEPGLQNADPTTREFLGVIVEEVERLNRVVTQFLTYSRPFTGQMGPVVLGEVVVTTLRLLDEDARGRVTVTQAANLPPVRGDAEALRQVLLNLLRNAFDALAGQSPPGRVFVSLGLRRHGLGSGDAVTLTVRDNGPGFAPGALANLFVPFHTTKAAGTGLGLPISQRIVENHRGLIEVSAPEGGGAQFTIVLPVYAQPRAEAPT</sequence>
<evidence type="ECO:0000256" key="9">
    <source>
        <dbReference type="SAM" id="Phobius"/>
    </source>
</evidence>
<evidence type="ECO:0000256" key="2">
    <source>
        <dbReference type="ARBA" id="ARBA00012438"/>
    </source>
</evidence>
<dbReference type="Gene3D" id="3.30.450.40">
    <property type="match status" value="1"/>
</dbReference>
<evidence type="ECO:0000256" key="8">
    <source>
        <dbReference type="ARBA" id="ARBA00023012"/>
    </source>
</evidence>
<dbReference type="AlphaFoldDB" id="A0A1I2GGL0"/>
<dbReference type="Gene3D" id="1.10.287.130">
    <property type="match status" value="1"/>
</dbReference>
<feature type="transmembrane region" description="Helical" evidence="9">
    <location>
        <begin position="161"/>
        <end position="180"/>
    </location>
</feature>
<feature type="transmembrane region" description="Helical" evidence="9">
    <location>
        <begin position="281"/>
        <end position="298"/>
    </location>
</feature>
<keyword evidence="9" id="KW-0472">Membrane</keyword>
<feature type="transmembrane region" description="Helical" evidence="9">
    <location>
        <begin position="74"/>
        <end position="93"/>
    </location>
</feature>
<evidence type="ECO:0000256" key="4">
    <source>
        <dbReference type="ARBA" id="ARBA00022679"/>
    </source>
</evidence>
<dbReference type="GO" id="GO:0000155">
    <property type="term" value="F:phosphorelay sensor kinase activity"/>
    <property type="evidence" value="ECO:0007669"/>
    <property type="project" value="InterPro"/>
</dbReference>
<dbReference type="Gene3D" id="3.30.565.10">
    <property type="entry name" value="Histidine kinase-like ATPase, C-terminal domain"/>
    <property type="match status" value="1"/>
</dbReference>
<dbReference type="OrthoDB" id="9789238at2"/>
<dbReference type="Pfam" id="PF00512">
    <property type="entry name" value="HisKA"/>
    <property type="match status" value="1"/>
</dbReference>
<feature type="domain" description="Histidine kinase" evidence="10">
    <location>
        <begin position="515"/>
        <end position="729"/>
    </location>
</feature>